<dbReference type="PANTHER" id="PTHR22939:SF129">
    <property type="entry name" value="SERINE PROTEASE HTRA2, MITOCHONDRIAL"/>
    <property type="match status" value="1"/>
</dbReference>
<feature type="binding site" evidence="10">
    <location>
        <begin position="239"/>
        <end position="243"/>
    </location>
    <ligand>
        <name>substrate</name>
    </ligand>
</feature>
<dbReference type="FunFam" id="2.40.10.10:FF:000001">
    <property type="entry name" value="Periplasmic serine protease DegS"/>
    <property type="match status" value="1"/>
</dbReference>
<feature type="active site" description="Charge relay system" evidence="9">
    <location>
        <position position="148"/>
    </location>
</feature>
<evidence type="ECO:0000256" key="7">
    <source>
        <dbReference type="ARBA" id="ARBA00022801"/>
    </source>
</evidence>
<dbReference type="InterPro" id="IPR009003">
    <property type="entry name" value="Peptidase_S1_PA"/>
</dbReference>
<feature type="binding site" evidence="10">
    <location>
        <position position="118"/>
    </location>
    <ligand>
        <name>substrate</name>
    </ligand>
</feature>
<keyword evidence="7 13" id="KW-0378">Hydrolase</keyword>
<dbReference type="GO" id="GO:0004252">
    <property type="term" value="F:serine-type endopeptidase activity"/>
    <property type="evidence" value="ECO:0007669"/>
    <property type="project" value="InterPro"/>
</dbReference>
<dbReference type="InterPro" id="IPR041489">
    <property type="entry name" value="PDZ_6"/>
</dbReference>
<keyword evidence="3 13" id="KW-0645">Protease</keyword>
<dbReference type="NCBIfam" id="TIGR02037">
    <property type="entry name" value="degP_htrA_DO"/>
    <property type="match status" value="1"/>
</dbReference>
<evidence type="ECO:0000256" key="6">
    <source>
        <dbReference type="ARBA" id="ARBA00022764"/>
    </source>
</evidence>
<evidence type="ECO:0000256" key="8">
    <source>
        <dbReference type="ARBA" id="ARBA00022825"/>
    </source>
</evidence>
<evidence type="ECO:0000256" key="2">
    <source>
        <dbReference type="ARBA" id="ARBA00010541"/>
    </source>
</evidence>
<evidence type="ECO:0000256" key="9">
    <source>
        <dbReference type="PIRSR" id="PIRSR611782-1"/>
    </source>
</evidence>
<organism evidence="13 14">
    <name type="scientific">Alcanivorax borkumensis (strain ATCC 700651 / DSM 11573 / NCIMB 13689 / SK2)</name>
    <dbReference type="NCBI Taxonomy" id="393595"/>
    <lineage>
        <taxon>Bacteria</taxon>
        <taxon>Pseudomonadati</taxon>
        <taxon>Pseudomonadota</taxon>
        <taxon>Gammaproteobacteria</taxon>
        <taxon>Oceanospirillales</taxon>
        <taxon>Alcanivoracaceae</taxon>
        <taxon>Alcanivorax</taxon>
    </lineage>
</organism>
<name>Q0VRD5_ALCBS</name>
<keyword evidence="4 11" id="KW-0732">Signal</keyword>
<keyword evidence="14" id="KW-1185">Reference proteome</keyword>
<dbReference type="InterPro" id="IPR036034">
    <property type="entry name" value="PDZ_sf"/>
</dbReference>
<dbReference type="SMART" id="SM00228">
    <property type="entry name" value="PDZ"/>
    <property type="match status" value="2"/>
</dbReference>
<dbReference type="SUPFAM" id="SSF50494">
    <property type="entry name" value="Trypsin-like serine proteases"/>
    <property type="match status" value="1"/>
</dbReference>
<evidence type="ECO:0000256" key="3">
    <source>
        <dbReference type="ARBA" id="ARBA00022670"/>
    </source>
</evidence>
<dbReference type="STRING" id="393595.ABO_0815"/>
<feature type="binding site" evidence="10">
    <location>
        <position position="64"/>
    </location>
    <ligand>
        <name>substrate</name>
    </ligand>
</feature>
<dbReference type="InterPro" id="IPR001478">
    <property type="entry name" value="PDZ"/>
</dbReference>
<evidence type="ECO:0000256" key="11">
    <source>
        <dbReference type="SAM" id="SignalP"/>
    </source>
</evidence>
<dbReference type="EMBL" id="AM286690">
    <property type="protein sequence ID" value="CAL16263.1"/>
    <property type="molecule type" value="Genomic_DNA"/>
</dbReference>
<dbReference type="AlphaFoldDB" id="Q0VRD5"/>
<dbReference type="EC" id="3.4.21.-" evidence="13"/>
<comment type="subcellular location">
    <subcellularLocation>
        <location evidence="1">Periplasm</location>
    </subcellularLocation>
</comment>
<feature type="chain" id="PRO_5039287052" evidence="11">
    <location>
        <begin position="33"/>
        <end position="467"/>
    </location>
</feature>
<dbReference type="GO" id="GO:0006508">
    <property type="term" value="P:proteolysis"/>
    <property type="evidence" value="ECO:0007669"/>
    <property type="project" value="UniProtKB-KW"/>
</dbReference>
<dbReference type="GO" id="GO:0042597">
    <property type="term" value="C:periplasmic space"/>
    <property type="evidence" value="ECO:0007669"/>
    <property type="project" value="UniProtKB-SubCell"/>
</dbReference>
<evidence type="ECO:0000313" key="13">
    <source>
        <dbReference type="EMBL" id="CAL16263.1"/>
    </source>
</evidence>
<dbReference type="HOGENOM" id="CLU_020120_1_1_6"/>
<sequence length="467" mass="49654">MFEKTLSMKNKPSLSLVCVLMLLYLAFSPVHAALPAVTAEGDALPSLAPMLEKTSPAVVNIAIETRVRAARNPLMDDPFFRRFFNIPEQQRPAERRAVSAGSGVIVDAREGYVLTNAHVVKNADNIEVTLTDGRELSAELVGVDDEVDLAVLKLEDAERLTQIAIADSTGLRVGDFVVAIGNPFGLGQTVTSGIVSALGRTGLGIEGYESFIQTDASINPGNSGGALVNLNGELVGINTAILAPAGGNVGIGFAIPTEMAENVMQQLIEHGEVRRGMLGVTIQDLTAELAEAFGVERQRGVVITQVVEDSAAEKAGLKSGDVVTAVDGRPVNRAADLRNKVGMAPVGEKVTLSILREGNKRNITAVISELSRETAGGEVVSKFLEGANLRDLRKGELQHADTGVLVDEVERGSPAWRAGLRKGDVIINVNRQDVETMDGLRKAVDDKEAALLLRVNRNGGVFFVVVR</sequence>
<dbReference type="Gene3D" id="2.40.10.120">
    <property type="match status" value="1"/>
</dbReference>
<dbReference type="Gene3D" id="2.30.42.10">
    <property type="match status" value="2"/>
</dbReference>
<dbReference type="InterPro" id="IPR011782">
    <property type="entry name" value="Pept_S1C_Do"/>
</dbReference>
<dbReference type="CDD" id="cd10839">
    <property type="entry name" value="cpPDZ1_DegP-like"/>
    <property type="match status" value="1"/>
</dbReference>
<dbReference type="KEGG" id="abo:ABO_0815"/>
<evidence type="ECO:0000256" key="10">
    <source>
        <dbReference type="PIRSR" id="PIRSR611782-2"/>
    </source>
</evidence>
<evidence type="ECO:0000256" key="1">
    <source>
        <dbReference type="ARBA" id="ARBA00004418"/>
    </source>
</evidence>
<feature type="binding site" evidence="10">
    <location>
        <begin position="221"/>
        <end position="223"/>
    </location>
    <ligand>
        <name>substrate</name>
    </ligand>
</feature>
<dbReference type="InterPro" id="IPR001940">
    <property type="entry name" value="Peptidase_S1C"/>
</dbReference>
<protein>
    <submittedName>
        <fullName evidence="13">Trypsin-like serine protease</fullName>
        <ecNumber evidence="13">3.4.21.-</ecNumber>
    </submittedName>
</protein>
<feature type="active site" description="Charge relay system" evidence="9">
    <location>
        <position position="223"/>
    </location>
</feature>
<dbReference type="PROSITE" id="PS50106">
    <property type="entry name" value="PDZ"/>
    <property type="match status" value="2"/>
</dbReference>
<keyword evidence="6" id="KW-0574">Periplasm</keyword>
<keyword evidence="8" id="KW-0720">Serine protease</keyword>
<feature type="domain" description="PDZ" evidence="12">
    <location>
        <begin position="367"/>
        <end position="459"/>
    </location>
</feature>
<dbReference type="Proteomes" id="UP000008871">
    <property type="component" value="Chromosome"/>
</dbReference>
<feature type="domain" description="PDZ" evidence="12">
    <location>
        <begin position="267"/>
        <end position="358"/>
    </location>
</feature>
<evidence type="ECO:0000256" key="5">
    <source>
        <dbReference type="ARBA" id="ARBA00022737"/>
    </source>
</evidence>
<proteinExistence type="inferred from homology"/>
<feature type="binding site" evidence="10">
    <location>
        <position position="148"/>
    </location>
    <ligand>
        <name>substrate</name>
    </ligand>
</feature>
<dbReference type="eggNOG" id="COG0265">
    <property type="taxonomic scope" value="Bacteria"/>
</dbReference>
<dbReference type="Pfam" id="PF13365">
    <property type="entry name" value="Trypsin_2"/>
    <property type="match status" value="1"/>
</dbReference>
<feature type="signal peptide" evidence="11">
    <location>
        <begin position="1"/>
        <end position="32"/>
    </location>
</feature>
<comment type="similarity">
    <text evidence="2">Belongs to the peptidase S1C family.</text>
</comment>
<evidence type="ECO:0000256" key="4">
    <source>
        <dbReference type="ARBA" id="ARBA00022729"/>
    </source>
</evidence>
<dbReference type="Pfam" id="PF17820">
    <property type="entry name" value="PDZ_6"/>
    <property type="match status" value="1"/>
</dbReference>
<dbReference type="SUPFAM" id="SSF50156">
    <property type="entry name" value="PDZ domain-like"/>
    <property type="match status" value="2"/>
</dbReference>
<dbReference type="PANTHER" id="PTHR22939">
    <property type="entry name" value="SERINE PROTEASE FAMILY S1C HTRA-RELATED"/>
    <property type="match status" value="1"/>
</dbReference>
<feature type="active site" description="Charge relay system" evidence="9">
    <location>
        <position position="118"/>
    </location>
</feature>
<evidence type="ECO:0000259" key="12">
    <source>
        <dbReference type="PROSITE" id="PS50106"/>
    </source>
</evidence>
<accession>Q0VRD5</accession>
<keyword evidence="5" id="KW-0677">Repeat</keyword>
<dbReference type="Pfam" id="PF13180">
    <property type="entry name" value="PDZ_2"/>
    <property type="match status" value="1"/>
</dbReference>
<reference evidence="13 14" key="1">
    <citation type="journal article" date="2006" name="Nat. Biotechnol.">
        <title>Genome sequence of the ubiquitous hydrocarbon-degrading marine bacterium Alcanivorax borkumensis.</title>
        <authorList>
            <person name="Schneiker S."/>
            <person name="Martins dos Santos V.A.P."/>
            <person name="Bartels D."/>
            <person name="Bekel T."/>
            <person name="Brecht M."/>
            <person name="Buhrmester J."/>
            <person name="Chernikova T.N."/>
            <person name="Denaro R."/>
            <person name="Ferrer M."/>
            <person name="Gertler C."/>
            <person name="Goesmann A."/>
            <person name="Golyshina O.V."/>
            <person name="Kaminski F."/>
            <person name="Khachane A.N."/>
            <person name="Lang S."/>
            <person name="Linke B."/>
            <person name="McHardy A.C."/>
            <person name="Meyer F."/>
            <person name="Nechitaylo T."/>
            <person name="Puehler A."/>
            <person name="Regenhardt D."/>
            <person name="Rupp O."/>
            <person name="Sabirova J.S."/>
            <person name="Selbitschka W."/>
            <person name="Yakimov M.M."/>
            <person name="Timmis K.N."/>
            <person name="Vorhoelter F.-J."/>
            <person name="Weidner S."/>
            <person name="Kaiser O."/>
            <person name="Golyshin P.N."/>
        </authorList>
    </citation>
    <scope>NUCLEOTIDE SEQUENCE [LARGE SCALE GENOMIC DNA]</scope>
    <source>
        <strain evidence="14">ATCC 700651 / DSM 11573 / NCIMB 13689 / SK2</strain>
    </source>
</reference>
<evidence type="ECO:0000313" key="14">
    <source>
        <dbReference type="Proteomes" id="UP000008871"/>
    </source>
</evidence>
<gene>
    <name evidence="13" type="ordered locus">ABO_0815</name>
</gene>
<dbReference type="PRINTS" id="PR00834">
    <property type="entry name" value="PROTEASES2C"/>
</dbReference>